<name>A0ABU7PLX9_9ACTN</name>
<keyword evidence="3" id="KW-1185">Reference proteome</keyword>
<sequence>MPAYIYTGDDARYYPGLGVEAKPADEDGPATVAEFDARPPAPADDEPPLQQPEGARWVPDDGRWEPTKKKPTPPPAVDEQPPADDAQKED</sequence>
<protein>
    <submittedName>
        <fullName evidence="2">Uncharacterized protein</fullName>
    </submittedName>
</protein>
<dbReference type="Proteomes" id="UP001344658">
    <property type="component" value="Unassembled WGS sequence"/>
</dbReference>
<organism evidence="2 3">
    <name type="scientific">Actinacidiphila polyblastidii</name>
    <dbReference type="NCBI Taxonomy" id="3110430"/>
    <lineage>
        <taxon>Bacteria</taxon>
        <taxon>Bacillati</taxon>
        <taxon>Actinomycetota</taxon>
        <taxon>Actinomycetes</taxon>
        <taxon>Kitasatosporales</taxon>
        <taxon>Streptomycetaceae</taxon>
        <taxon>Actinacidiphila</taxon>
    </lineage>
</organism>
<feature type="compositionally biased region" description="Basic and acidic residues" evidence="1">
    <location>
        <begin position="58"/>
        <end position="68"/>
    </location>
</feature>
<comment type="caution">
    <text evidence="2">The sequence shown here is derived from an EMBL/GenBank/DDBJ whole genome shotgun (WGS) entry which is preliminary data.</text>
</comment>
<evidence type="ECO:0000313" key="2">
    <source>
        <dbReference type="EMBL" id="MEE4546775.1"/>
    </source>
</evidence>
<reference evidence="2 3" key="1">
    <citation type="submission" date="2023-12" db="EMBL/GenBank/DDBJ databases">
        <title>Streptomyces sp. V4-01.</title>
        <authorList>
            <person name="Somphong A."/>
            <person name="Phongsopitanun W."/>
        </authorList>
    </citation>
    <scope>NUCLEOTIDE SEQUENCE [LARGE SCALE GENOMIC DNA]</scope>
    <source>
        <strain evidence="2 3">V4-01</strain>
    </source>
</reference>
<dbReference type="EMBL" id="JAZEWV010000053">
    <property type="protein sequence ID" value="MEE4546775.1"/>
    <property type="molecule type" value="Genomic_DNA"/>
</dbReference>
<feature type="region of interest" description="Disordered" evidence="1">
    <location>
        <begin position="1"/>
        <end position="90"/>
    </location>
</feature>
<accession>A0ABU7PLX9</accession>
<dbReference type="RefSeq" id="WP_330800553.1">
    <property type="nucleotide sequence ID" value="NZ_JAZEWV010000053.1"/>
</dbReference>
<evidence type="ECO:0000256" key="1">
    <source>
        <dbReference type="SAM" id="MobiDB-lite"/>
    </source>
</evidence>
<gene>
    <name evidence="2" type="ORF">V2S66_33025</name>
</gene>
<evidence type="ECO:0000313" key="3">
    <source>
        <dbReference type="Proteomes" id="UP001344658"/>
    </source>
</evidence>
<proteinExistence type="predicted"/>